<dbReference type="OrthoDB" id="9809066at2"/>
<dbReference type="EMBL" id="CP000698">
    <property type="protein sequence ID" value="ABQ25018.1"/>
    <property type="molecule type" value="Genomic_DNA"/>
</dbReference>
<protein>
    <submittedName>
        <fullName evidence="1">Uncharacterized protein</fullName>
    </submittedName>
</protein>
<dbReference type="KEGG" id="gur:Gura_0810"/>
<gene>
    <name evidence="1" type="ordered locus">Gura_0810</name>
</gene>
<evidence type="ECO:0000313" key="1">
    <source>
        <dbReference type="EMBL" id="ABQ25018.1"/>
    </source>
</evidence>
<dbReference type="AlphaFoldDB" id="A5GBM0"/>
<evidence type="ECO:0000313" key="2">
    <source>
        <dbReference type="Proteomes" id="UP000006695"/>
    </source>
</evidence>
<name>A5GBM0_GEOUR</name>
<dbReference type="HOGENOM" id="CLU_3080326_0_0_7"/>
<proteinExistence type="predicted"/>
<reference evidence="1 2" key="1">
    <citation type="submission" date="2007-05" db="EMBL/GenBank/DDBJ databases">
        <title>Complete sequence of Geobacter uraniireducens Rf4.</title>
        <authorList>
            <consortium name="US DOE Joint Genome Institute"/>
            <person name="Copeland A."/>
            <person name="Lucas S."/>
            <person name="Lapidus A."/>
            <person name="Barry K."/>
            <person name="Detter J.C."/>
            <person name="Glavina del Rio T."/>
            <person name="Hammon N."/>
            <person name="Israni S."/>
            <person name="Dalin E."/>
            <person name="Tice H."/>
            <person name="Pitluck S."/>
            <person name="Chertkov O."/>
            <person name="Brettin T."/>
            <person name="Bruce D."/>
            <person name="Han C."/>
            <person name="Schmutz J."/>
            <person name="Larimer F."/>
            <person name="Land M."/>
            <person name="Hauser L."/>
            <person name="Kyrpides N."/>
            <person name="Mikhailova N."/>
            <person name="Shelobolina E."/>
            <person name="Aklujkar M."/>
            <person name="Lovley D."/>
            <person name="Richardson P."/>
        </authorList>
    </citation>
    <scope>NUCLEOTIDE SEQUENCE [LARGE SCALE GENOMIC DNA]</scope>
    <source>
        <strain evidence="1 2">Rf4</strain>
    </source>
</reference>
<accession>A5GBM0</accession>
<dbReference type="RefSeq" id="WP_011937742.1">
    <property type="nucleotide sequence ID" value="NC_009483.1"/>
</dbReference>
<keyword evidence="2" id="KW-1185">Reference proteome</keyword>
<sequence>MPLGGGIGKIWRIGKLPVNTQLQAFGNVAHPESGPDWTLRLQVQFMFPKSIF</sequence>
<dbReference type="STRING" id="351605.Gura_0810"/>
<dbReference type="Proteomes" id="UP000006695">
    <property type="component" value="Chromosome"/>
</dbReference>
<organism evidence="1 2">
    <name type="scientific">Geotalea uraniireducens (strain Rf4)</name>
    <name type="common">Geobacter uraniireducens</name>
    <dbReference type="NCBI Taxonomy" id="351605"/>
    <lineage>
        <taxon>Bacteria</taxon>
        <taxon>Pseudomonadati</taxon>
        <taxon>Thermodesulfobacteriota</taxon>
        <taxon>Desulfuromonadia</taxon>
        <taxon>Geobacterales</taxon>
        <taxon>Geobacteraceae</taxon>
        <taxon>Geotalea</taxon>
    </lineage>
</organism>